<evidence type="ECO:0000313" key="1">
    <source>
        <dbReference type="EMBL" id="HCW93981.1"/>
    </source>
</evidence>
<reference evidence="1 2" key="1">
    <citation type="journal article" date="2018" name="Nat. Biotechnol.">
        <title>A standardized bacterial taxonomy based on genome phylogeny substantially revises the tree of life.</title>
        <authorList>
            <person name="Parks D.H."/>
            <person name="Chuvochina M."/>
            <person name="Waite D.W."/>
            <person name="Rinke C."/>
            <person name="Skarshewski A."/>
            <person name="Chaumeil P.A."/>
            <person name="Hugenholtz P."/>
        </authorList>
    </citation>
    <scope>NUCLEOTIDE SEQUENCE [LARGE SCALE GENOMIC DNA]</scope>
    <source>
        <strain evidence="1">UBA8672</strain>
    </source>
</reference>
<dbReference type="AlphaFoldDB" id="A0A3D5QDR8"/>
<name>A0A3D5QDR8_FLESI</name>
<accession>A0A3D5QDR8</accession>
<comment type="caution">
    <text evidence="1">The sequence shown here is derived from an EMBL/GenBank/DDBJ whole genome shotgun (WGS) entry which is preliminary data.</text>
</comment>
<sequence>MQSKDINSLVFINPSVNMYKISRAAADFGSNVEYMFTGELPGIRADELFYLDENRYLRTNLPGVKQKSRDKNVYSFKSGLFKRNVIKRHISNICDKSLFPNVNYVDLQMMAEHTVKEHLPDLKAPVLNDFGEVTKNINPSKLYITGWLPYFTYKNKLEKLYLSAFKTDFDAKKCFGRDYVVFFSDYYRVEIFAKDDILYTVGKLHKHILDKLKIKLPFLKKFEFEEIYRSEISRNCYPWAMNVTSDNLLIINDYSYFGLSAHMPEDWYHKAGRYLCTGIQL</sequence>
<dbReference type="EMBL" id="DPPF01000210">
    <property type="protein sequence ID" value="HCW93981.1"/>
    <property type="molecule type" value="Genomic_DNA"/>
</dbReference>
<gene>
    <name evidence="1" type="ORF">DHM44_09900</name>
</gene>
<protein>
    <submittedName>
        <fullName evidence="1">Uncharacterized protein</fullName>
    </submittedName>
</protein>
<dbReference type="Proteomes" id="UP000262325">
    <property type="component" value="Unassembled WGS sequence"/>
</dbReference>
<proteinExistence type="predicted"/>
<organism evidence="1 2">
    <name type="scientific">Flexistipes sinusarabici</name>
    <dbReference type="NCBI Taxonomy" id="2352"/>
    <lineage>
        <taxon>Bacteria</taxon>
        <taxon>Pseudomonadati</taxon>
        <taxon>Deferribacterota</taxon>
        <taxon>Deferribacteres</taxon>
        <taxon>Deferribacterales</taxon>
        <taxon>Flexistipitaceae</taxon>
        <taxon>Flexistipes</taxon>
    </lineage>
</organism>
<evidence type="ECO:0000313" key="2">
    <source>
        <dbReference type="Proteomes" id="UP000262325"/>
    </source>
</evidence>